<dbReference type="AlphaFoldDB" id="A0A0J6Y647"/>
<gene>
    <name evidence="1" type="ORF">CIRG_03822</name>
</gene>
<evidence type="ECO:0000313" key="2">
    <source>
        <dbReference type="Proteomes" id="UP000054565"/>
    </source>
</evidence>
<proteinExistence type="predicted"/>
<accession>A0A0J6Y647</accession>
<reference evidence="2" key="1">
    <citation type="journal article" date="2010" name="Genome Res.">
        <title>Population genomic sequencing of Coccidioides fungi reveals recent hybridization and transposon control.</title>
        <authorList>
            <person name="Neafsey D.E."/>
            <person name="Barker B.M."/>
            <person name="Sharpton T.J."/>
            <person name="Stajich J.E."/>
            <person name="Park D.J."/>
            <person name="Whiston E."/>
            <person name="Hung C.-Y."/>
            <person name="McMahan C."/>
            <person name="White J."/>
            <person name="Sykes S."/>
            <person name="Heiman D."/>
            <person name="Young S."/>
            <person name="Zeng Q."/>
            <person name="Abouelleil A."/>
            <person name="Aftuck L."/>
            <person name="Bessette D."/>
            <person name="Brown A."/>
            <person name="FitzGerald M."/>
            <person name="Lui A."/>
            <person name="Macdonald J.P."/>
            <person name="Priest M."/>
            <person name="Orbach M.J."/>
            <person name="Galgiani J.N."/>
            <person name="Kirkland T.N."/>
            <person name="Cole G.T."/>
            <person name="Birren B.W."/>
            <person name="Henn M.R."/>
            <person name="Taylor J.W."/>
            <person name="Rounsley S.D."/>
        </authorList>
    </citation>
    <scope>NUCLEOTIDE SEQUENCE [LARGE SCALE GENOMIC DNA]</scope>
    <source>
        <strain evidence="2">RMSCC 2394</strain>
    </source>
</reference>
<dbReference type="Proteomes" id="UP000054565">
    <property type="component" value="Unassembled WGS sequence"/>
</dbReference>
<organism evidence="1 2">
    <name type="scientific">Coccidioides immitis RMSCC 2394</name>
    <dbReference type="NCBI Taxonomy" id="404692"/>
    <lineage>
        <taxon>Eukaryota</taxon>
        <taxon>Fungi</taxon>
        <taxon>Dikarya</taxon>
        <taxon>Ascomycota</taxon>
        <taxon>Pezizomycotina</taxon>
        <taxon>Eurotiomycetes</taxon>
        <taxon>Eurotiomycetidae</taxon>
        <taxon>Onygenales</taxon>
        <taxon>Onygenaceae</taxon>
        <taxon>Coccidioides</taxon>
    </lineage>
</organism>
<evidence type="ECO:0000313" key="1">
    <source>
        <dbReference type="EMBL" id="KMP04131.1"/>
    </source>
</evidence>
<name>A0A0J6Y647_COCIT</name>
<sequence>MQVQPTRAGGARVQPAKPWQMTAVSFTTFNYSISDGGSPQRQTLPFFLDAAIGSLFGLVAGKNTRSWVNTSINYRLFQDGRGCPAKGVVKKPTFFRVGTPSFEPIHDGATKLLSAGRPREKVGNALLIFFCEEPSAFCVTAL</sequence>
<dbReference type="EMBL" id="DS028094">
    <property type="protein sequence ID" value="KMP04131.1"/>
    <property type="molecule type" value="Genomic_DNA"/>
</dbReference>
<protein>
    <submittedName>
        <fullName evidence="1">Uncharacterized protein</fullName>
    </submittedName>
</protein>